<evidence type="ECO:0000313" key="6">
    <source>
        <dbReference type="Proteomes" id="UP000195089"/>
    </source>
</evidence>
<keyword evidence="2" id="KW-0238">DNA-binding</keyword>
<evidence type="ECO:0000313" key="5">
    <source>
        <dbReference type="EMBL" id="OTY42279.1"/>
    </source>
</evidence>
<dbReference type="GO" id="GO:0003700">
    <property type="term" value="F:DNA-binding transcription factor activity"/>
    <property type="evidence" value="ECO:0007669"/>
    <property type="project" value="InterPro"/>
</dbReference>
<keyword evidence="3" id="KW-0804">Transcription</keyword>
<dbReference type="PANTHER" id="PTHR43280:SF34">
    <property type="entry name" value="ARAC-FAMILY TRANSCRIPTIONAL REGULATOR"/>
    <property type="match status" value="1"/>
</dbReference>
<dbReference type="Proteomes" id="UP000195089">
    <property type="component" value="Unassembled WGS sequence"/>
</dbReference>
<protein>
    <submittedName>
        <fullName evidence="5">AraC family transcriptional regulator</fullName>
    </submittedName>
</protein>
<accession>A0A243BA35</accession>
<name>A0A243BA35_BACTU</name>
<dbReference type="EMBL" id="NFDL01000065">
    <property type="protein sequence ID" value="OTY42279.1"/>
    <property type="molecule type" value="Genomic_DNA"/>
</dbReference>
<dbReference type="PANTHER" id="PTHR43280">
    <property type="entry name" value="ARAC-FAMILY TRANSCRIPTIONAL REGULATOR"/>
    <property type="match status" value="1"/>
</dbReference>
<dbReference type="Gene3D" id="1.10.10.60">
    <property type="entry name" value="Homeodomain-like"/>
    <property type="match status" value="2"/>
</dbReference>
<dbReference type="InterPro" id="IPR018060">
    <property type="entry name" value="HTH_AraC"/>
</dbReference>
<evidence type="ECO:0000256" key="1">
    <source>
        <dbReference type="ARBA" id="ARBA00023015"/>
    </source>
</evidence>
<reference evidence="5 6" key="1">
    <citation type="submission" date="2016-10" db="EMBL/GenBank/DDBJ databases">
        <title>Comparative genomics of Bacillus thuringiensis reveals a path to pathogens against multiple invertebrate hosts.</title>
        <authorList>
            <person name="Zheng J."/>
            <person name="Gao Q."/>
            <person name="Liu H."/>
            <person name="Peng D."/>
            <person name="Ruan L."/>
            <person name="Sun M."/>
        </authorList>
    </citation>
    <scope>NUCLEOTIDE SEQUENCE [LARGE SCALE GENOMIC DNA]</scope>
    <source>
        <strain evidence="5">BGSC 4BX1</strain>
    </source>
</reference>
<evidence type="ECO:0000256" key="2">
    <source>
        <dbReference type="ARBA" id="ARBA00023125"/>
    </source>
</evidence>
<dbReference type="PROSITE" id="PS01124">
    <property type="entry name" value="HTH_ARAC_FAMILY_2"/>
    <property type="match status" value="1"/>
</dbReference>
<proteinExistence type="predicted"/>
<dbReference type="SUPFAM" id="SSF46689">
    <property type="entry name" value="Homeodomain-like"/>
    <property type="match status" value="2"/>
</dbReference>
<dbReference type="InterPro" id="IPR009057">
    <property type="entry name" value="Homeodomain-like_sf"/>
</dbReference>
<keyword evidence="1" id="KW-0805">Transcription regulation</keyword>
<evidence type="ECO:0000259" key="4">
    <source>
        <dbReference type="PROSITE" id="PS01124"/>
    </source>
</evidence>
<feature type="domain" description="HTH araC/xylS-type" evidence="4">
    <location>
        <begin position="307"/>
        <end position="405"/>
    </location>
</feature>
<dbReference type="SMART" id="SM00342">
    <property type="entry name" value="HTH_ARAC"/>
    <property type="match status" value="1"/>
</dbReference>
<dbReference type="AlphaFoldDB" id="A0A243BA35"/>
<comment type="caution">
    <text evidence="5">The sequence shown here is derived from an EMBL/GenBank/DDBJ whole genome shotgun (WGS) entry which is preliminary data.</text>
</comment>
<sequence>MQVLVNTQYICDLIHRTFFVPVYFLSEEEKILDYATCYDISSPFYSSKEEHFQKLYQESDLFNFPLFRGNDYLENFIFIRVKNQEGIQGTIVIGPTTYPKVTDEMVIKLMQTFQASNKIQEGLLYYQSLPEVKKITLLQIGIFLHYMIFKEKLDIDTVWKKNKLLEETPYKIVHPDLYISNRRQNNVGNYNFSLERKFFSQITEGNKESVIKYAYSFPQEDAGITSHGNQLRNQKNNGIMAITLATRYAIEGNLPTDIAFALSDLYILTIEQLDNMYSVNRLIEDALCTFADRVKEYKTKKYSNTITTCLNYINRNIYQKISLSALAELLHVNPTYLSGLFKKEVGITLSQYIQREKIEEAKKLLTLTSYSLTDICLWLKFNDQSYFIRIFKKITKMTPKQYREKYTLI</sequence>
<dbReference type="RefSeq" id="WP_088119811.1">
    <property type="nucleotide sequence ID" value="NZ_NFDL01000065.1"/>
</dbReference>
<dbReference type="GO" id="GO:0043565">
    <property type="term" value="F:sequence-specific DNA binding"/>
    <property type="evidence" value="ECO:0007669"/>
    <property type="project" value="InterPro"/>
</dbReference>
<gene>
    <name evidence="5" type="ORF">BK742_17330</name>
</gene>
<dbReference type="Pfam" id="PF12833">
    <property type="entry name" value="HTH_18"/>
    <property type="match status" value="1"/>
</dbReference>
<evidence type="ECO:0000256" key="3">
    <source>
        <dbReference type="ARBA" id="ARBA00023163"/>
    </source>
</evidence>
<organism evidence="5 6">
    <name type="scientific">Bacillus thuringiensis serovar pingluonsis</name>
    <dbReference type="NCBI Taxonomy" id="180881"/>
    <lineage>
        <taxon>Bacteria</taxon>
        <taxon>Bacillati</taxon>
        <taxon>Bacillota</taxon>
        <taxon>Bacilli</taxon>
        <taxon>Bacillales</taxon>
        <taxon>Bacillaceae</taxon>
        <taxon>Bacillus</taxon>
        <taxon>Bacillus cereus group</taxon>
    </lineage>
</organism>